<evidence type="ECO:0000256" key="1">
    <source>
        <dbReference type="SAM" id="MobiDB-lite"/>
    </source>
</evidence>
<keyword evidence="2" id="KW-0732">Signal</keyword>
<gene>
    <name evidence="3" type="ORF">VQ03_14730</name>
</gene>
<organism evidence="3 4">
    <name type="scientific">Methylobacterium tarhaniae</name>
    <dbReference type="NCBI Taxonomy" id="1187852"/>
    <lineage>
        <taxon>Bacteria</taxon>
        <taxon>Pseudomonadati</taxon>
        <taxon>Pseudomonadota</taxon>
        <taxon>Alphaproteobacteria</taxon>
        <taxon>Hyphomicrobiales</taxon>
        <taxon>Methylobacteriaceae</taxon>
        <taxon>Methylobacterium</taxon>
    </lineage>
</organism>
<dbReference type="OrthoDB" id="7428207at2"/>
<proteinExistence type="predicted"/>
<name>A0A0J6T3H1_9HYPH</name>
<reference evidence="3 4" key="1">
    <citation type="submission" date="2015-03" db="EMBL/GenBank/DDBJ databases">
        <title>Genome sequencing of Methylobacterium tarhaniae DSM 25844.</title>
        <authorList>
            <person name="Chaudhry V."/>
            <person name="Patil P.B."/>
        </authorList>
    </citation>
    <scope>NUCLEOTIDE SEQUENCE [LARGE SCALE GENOMIC DNA]</scope>
    <source>
        <strain evidence="3 4">DSM 25844</strain>
    </source>
</reference>
<dbReference type="GO" id="GO:0003743">
    <property type="term" value="F:translation initiation factor activity"/>
    <property type="evidence" value="ECO:0007669"/>
    <property type="project" value="UniProtKB-KW"/>
</dbReference>
<comment type="caution">
    <text evidence="3">The sequence shown here is derived from an EMBL/GenBank/DDBJ whole genome shotgun (WGS) entry which is preliminary data.</text>
</comment>
<feature type="signal peptide" evidence="2">
    <location>
        <begin position="1"/>
        <end position="20"/>
    </location>
</feature>
<dbReference type="Proteomes" id="UP000036449">
    <property type="component" value="Unassembled WGS sequence"/>
</dbReference>
<evidence type="ECO:0000313" key="4">
    <source>
        <dbReference type="Proteomes" id="UP000036449"/>
    </source>
</evidence>
<accession>A0A0J6T3H1</accession>
<evidence type="ECO:0000313" key="3">
    <source>
        <dbReference type="EMBL" id="KMO40133.1"/>
    </source>
</evidence>
<keyword evidence="3" id="KW-0648">Protein biosynthesis</keyword>
<feature type="region of interest" description="Disordered" evidence="1">
    <location>
        <begin position="122"/>
        <end position="147"/>
    </location>
</feature>
<keyword evidence="4" id="KW-1185">Reference proteome</keyword>
<dbReference type="PATRIC" id="fig|1187852.3.peg.68"/>
<protein>
    <submittedName>
        <fullName evidence="3">Translation initiation factor 2</fullName>
    </submittedName>
</protein>
<keyword evidence="3" id="KW-0396">Initiation factor</keyword>
<feature type="chain" id="PRO_5005281841" evidence="2">
    <location>
        <begin position="21"/>
        <end position="147"/>
    </location>
</feature>
<dbReference type="EMBL" id="LABZ01000101">
    <property type="protein sequence ID" value="KMO40133.1"/>
    <property type="molecule type" value="Genomic_DNA"/>
</dbReference>
<dbReference type="PROSITE" id="PS51257">
    <property type="entry name" value="PROKAR_LIPOPROTEIN"/>
    <property type="match status" value="1"/>
</dbReference>
<sequence>MSFKNIGAAVLVAVSLGACGSIVRGTTEQVSFVSVPSGAAMTTDKKYACPTTPCTLEVERSDEFVATFTKPGYHPESVPVRTKVAGRGAASVAGNVLAGGLIGVGVDAYTGAALDHEPNPVIATMRPEAGPASRSRRRGPGPNEPGM</sequence>
<evidence type="ECO:0000256" key="2">
    <source>
        <dbReference type="SAM" id="SignalP"/>
    </source>
</evidence>
<dbReference type="AlphaFoldDB" id="A0A0J6T3H1"/>